<dbReference type="AlphaFoldDB" id="A0A8S1I0F1"/>
<sequence>MVCSLLTSQGLVGATYASKKTRHSDRRVMDYKCQINDGFCRSASRLNCPPSRHNRLSSDVTREISDVGSLCAADEGHVRNRPPNLTTWRSLWPVSPLCGDTCQLAQEEDAVVLRVQGFGIFGACVWDLTDRRQFVINKGRSVVVLCCCAERLGVLYVLKSISRRLVAFTVVQPDRQRHARPASTINCRLAASSSLLRNLSTGSSDLWLIPPSDVHVVQNGCLGFYRFRGVWVAISTGSCLNVCLGLSLSRNFG</sequence>
<organism evidence="1 2">
    <name type="scientific">Caenorhabditis auriculariae</name>
    <dbReference type="NCBI Taxonomy" id="2777116"/>
    <lineage>
        <taxon>Eukaryota</taxon>
        <taxon>Metazoa</taxon>
        <taxon>Ecdysozoa</taxon>
        <taxon>Nematoda</taxon>
        <taxon>Chromadorea</taxon>
        <taxon>Rhabditida</taxon>
        <taxon>Rhabditina</taxon>
        <taxon>Rhabditomorpha</taxon>
        <taxon>Rhabditoidea</taxon>
        <taxon>Rhabditidae</taxon>
        <taxon>Peloderinae</taxon>
        <taxon>Caenorhabditis</taxon>
    </lineage>
</organism>
<name>A0A8S1I0F1_9PELO</name>
<gene>
    <name evidence="1" type="ORF">CAUJ_LOCUS15769</name>
</gene>
<reference evidence="1" key="1">
    <citation type="submission" date="2020-10" db="EMBL/GenBank/DDBJ databases">
        <authorList>
            <person name="Kikuchi T."/>
        </authorList>
    </citation>
    <scope>NUCLEOTIDE SEQUENCE</scope>
    <source>
        <strain evidence="1">NKZ352</strain>
    </source>
</reference>
<evidence type="ECO:0000313" key="2">
    <source>
        <dbReference type="Proteomes" id="UP000835052"/>
    </source>
</evidence>
<evidence type="ECO:0000313" key="1">
    <source>
        <dbReference type="EMBL" id="CAD6199870.1"/>
    </source>
</evidence>
<accession>A0A8S1I0F1</accession>
<dbReference type="Proteomes" id="UP000835052">
    <property type="component" value="Unassembled WGS sequence"/>
</dbReference>
<comment type="caution">
    <text evidence="1">The sequence shown here is derived from an EMBL/GenBank/DDBJ whole genome shotgun (WGS) entry which is preliminary data.</text>
</comment>
<protein>
    <submittedName>
        <fullName evidence="1">Uncharacterized protein</fullName>
    </submittedName>
</protein>
<dbReference type="EMBL" id="CAJGYM010000210">
    <property type="protein sequence ID" value="CAD6199870.1"/>
    <property type="molecule type" value="Genomic_DNA"/>
</dbReference>
<keyword evidence="2" id="KW-1185">Reference proteome</keyword>
<proteinExistence type="predicted"/>